<name>Q0CN05_ASPTN</name>
<evidence type="ECO:0000313" key="1">
    <source>
        <dbReference type="EMBL" id="EAU35376.1"/>
    </source>
</evidence>
<protein>
    <submittedName>
        <fullName evidence="1">Uncharacterized protein</fullName>
    </submittedName>
</protein>
<dbReference type="STRING" id="341663.Q0CN05"/>
<organism evidence="1 2">
    <name type="scientific">Aspergillus terreus (strain NIH 2624 / FGSC A1156)</name>
    <dbReference type="NCBI Taxonomy" id="341663"/>
    <lineage>
        <taxon>Eukaryota</taxon>
        <taxon>Fungi</taxon>
        <taxon>Dikarya</taxon>
        <taxon>Ascomycota</taxon>
        <taxon>Pezizomycotina</taxon>
        <taxon>Eurotiomycetes</taxon>
        <taxon>Eurotiomycetidae</taxon>
        <taxon>Eurotiales</taxon>
        <taxon>Aspergillaceae</taxon>
        <taxon>Aspergillus</taxon>
        <taxon>Aspergillus subgen. Circumdati</taxon>
    </lineage>
</organism>
<reference evidence="2" key="1">
    <citation type="submission" date="2005-09" db="EMBL/GenBank/DDBJ databases">
        <title>Annotation of the Aspergillus terreus NIH2624 genome.</title>
        <authorList>
            <person name="Birren B.W."/>
            <person name="Lander E.S."/>
            <person name="Galagan J.E."/>
            <person name="Nusbaum C."/>
            <person name="Devon K."/>
            <person name="Henn M."/>
            <person name="Ma L.-J."/>
            <person name="Jaffe D.B."/>
            <person name="Butler J."/>
            <person name="Alvarez P."/>
            <person name="Gnerre S."/>
            <person name="Grabherr M."/>
            <person name="Kleber M."/>
            <person name="Mauceli E.W."/>
            <person name="Brockman W."/>
            <person name="Rounsley S."/>
            <person name="Young S.K."/>
            <person name="LaButti K."/>
            <person name="Pushparaj V."/>
            <person name="DeCaprio D."/>
            <person name="Crawford M."/>
            <person name="Koehrsen M."/>
            <person name="Engels R."/>
            <person name="Montgomery P."/>
            <person name="Pearson M."/>
            <person name="Howarth C."/>
            <person name="Larson L."/>
            <person name="Luoma S."/>
            <person name="White J."/>
            <person name="Alvarado L."/>
            <person name="Kodira C.D."/>
            <person name="Zeng Q."/>
            <person name="Oleary S."/>
            <person name="Yandava C."/>
            <person name="Denning D.W."/>
            <person name="Nierman W.C."/>
            <person name="Milne T."/>
            <person name="Madden K."/>
        </authorList>
    </citation>
    <scope>NUCLEOTIDE SEQUENCE [LARGE SCALE GENOMIC DNA]</scope>
    <source>
        <strain evidence="2">NIH 2624 / FGSC A1156</strain>
    </source>
</reference>
<gene>
    <name evidence="1" type="ORF">ATEG_04929</name>
</gene>
<dbReference type="OrthoDB" id="4232626at2759"/>
<dbReference type="AlphaFoldDB" id="Q0CN05"/>
<sequence length="205" mass="22986">MKGSTVGWILNPGDVPELIRDQLFAEEHHRVGKRQKPVYPPAGSMCPPININLGPTQLSQSPKTAYGRAETNISGQTDLEIAGPIEEIVEEYTNWHLEKLHNPNIGAEFLVKEGVNIGAAYRFVSDTTKWLKQRKRKRGVNNDDVEKITYPSSPLAIVRDFKTKADNPATVLYAKRLVAIYEKTSLAQDTTKHYCGLLCKPEMKI</sequence>
<dbReference type="EMBL" id="CH476599">
    <property type="protein sequence ID" value="EAU35376.1"/>
    <property type="molecule type" value="Genomic_DNA"/>
</dbReference>
<dbReference type="VEuPathDB" id="FungiDB:ATEG_04929"/>
<dbReference type="RefSeq" id="XP_001214107.1">
    <property type="nucleotide sequence ID" value="XM_001214107.1"/>
</dbReference>
<accession>Q0CN05</accession>
<dbReference type="Proteomes" id="UP000007963">
    <property type="component" value="Unassembled WGS sequence"/>
</dbReference>
<evidence type="ECO:0000313" key="2">
    <source>
        <dbReference type="Proteomes" id="UP000007963"/>
    </source>
</evidence>
<dbReference type="HOGENOM" id="CLU_1337272_0_0_1"/>
<dbReference type="GeneID" id="4320065"/>
<proteinExistence type="predicted"/>